<comment type="caution">
    <text evidence="1">The sequence shown here is derived from an EMBL/GenBank/DDBJ whole genome shotgun (WGS) entry which is preliminary data.</text>
</comment>
<dbReference type="Proteomes" id="UP001152308">
    <property type="component" value="Unassembled WGS sequence"/>
</dbReference>
<organism evidence="1 2">
    <name type="scientific">Gordonia hongkongensis</name>
    <dbReference type="NCBI Taxonomy" id="1701090"/>
    <lineage>
        <taxon>Bacteria</taxon>
        <taxon>Bacillati</taxon>
        <taxon>Actinomycetota</taxon>
        <taxon>Actinomycetes</taxon>
        <taxon>Mycobacteriales</taxon>
        <taxon>Gordoniaceae</taxon>
        <taxon>Gordonia</taxon>
    </lineage>
</organism>
<protein>
    <recommendedName>
        <fullName evidence="3">WXG100 family type VII secretion target</fullName>
    </recommendedName>
</protein>
<dbReference type="RefSeq" id="WP_223258952.1">
    <property type="nucleotide sequence ID" value="NZ_JAKJLQ010000006.1"/>
</dbReference>
<sequence length="380" mass="38957">MSWNPEVMTSIANGITRLQAHLEVEAPKAGEPVLNLTRAQWTGMARGPADDRAEGLTRWIRGVADEFGDLASVLTNGQVGIRDAMKALETRTSLADSDGYVLDRGSREYTVNFDAGRAPEGAEYDAGRAYEHHAALIGLGTAADNAVTATRDAINSAVGELGGMTPAANAVNRGIVDATLAASDAAAVRNGTATPEQRGRFLRAMNLTPEQLEKLKAGEPSDLEPSRLQYFLNALGLAGMDPRSAAVTGAFSALQRRGNDIERAYSRPRRAVGQAGMGADDIARLNSAGKNLARGSFWAGVAVTAYDEWSKFDRGEQDGGDAIAGGAGALGGGALGGLAAGAAVGSFAGPVGTAIGAGIGAAIGSSVGANIGKSVKGWFD</sequence>
<evidence type="ECO:0008006" key="3">
    <source>
        <dbReference type="Google" id="ProtNLM"/>
    </source>
</evidence>
<keyword evidence="2" id="KW-1185">Reference proteome</keyword>
<proteinExistence type="predicted"/>
<accession>A0ABT6BTW2</accession>
<name>A0ABT6BTW2_9ACTN</name>
<gene>
    <name evidence="1" type="ORF">L2299_10385</name>
</gene>
<evidence type="ECO:0000313" key="2">
    <source>
        <dbReference type="Proteomes" id="UP001152308"/>
    </source>
</evidence>
<reference evidence="1" key="2">
    <citation type="submission" date="2022-01" db="EMBL/GenBank/DDBJ databases">
        <authorList>
            <person name="Sanchez-Suarez J."/>
            <person name="Villamil L."/>
            <person name="Diaz L.E."/>
        </authorList>
    </citation>
    <scope>NUCLEOTIDE SEQUENCE</scope>
    <source>
        <strain evidence="1">EUFUS-Z928</strain>
    </source>
</reference>
<evidence type="ECO:0000313" key="1">
    <source>
        <dbReference type="EMBL" id="MDF6101461.1"/>
    </source>
</evidence>
<dbReference type="EMBL" id="JAKJLQ010000006">
    <property type="protein sequence ID" value="MDF6101461.1"/>
    <property type="molecule type" value="Genomic_DNA"/>
</dbReference>
<reference evidence="1" key="1">
    <citation type="journal article" date="2022" name="Data Brief">
        <title>Draft genome sequence data of Gordonia hongkongensis strain EUFUS-Z928 isolated from the octocoral Eunicea fusca.</title>
        <authorList>
            <person name="Sanchez-Suarez J."/>
            <person name="Diaz L."/>
            <person name="Melo-Bolivar J."/>
            <person name="Villamil L."/>
        </authorList>
    </citation>
    <scope>NUCLEOTIDE SEQUENCE</scope>
    <source>
        <strain evidence="1">EUFUS-Z928</strain>
    </source>
</reference>